<protein>
    <submittedName>
        <fullName evidence="2">HD domain-containing protein</fullName>
    </submittedName>
</protein>
<dbReference type="Gene3D" id="1.10.3210.10">
    <property type="entry name" value="Hypothetical protein af1432"/>
    <property type="match status" value="1"/>
</dbReference>
<proteinExistence type="predicted"/>
<keyword evidence="3" id="KW-1185">Reference proteome</keyword>
<reference evidence="2 3" key="1">
    <citation type="submission" date="2024-04" db="EMBL/GenBank/DDBJ databases">
        <title>whole genome sequencing of Lutimonas vermicola strain IMCC1616.</title>
        <authorList>
            <person name="Bae S.S."/>
        </authorList>
    </citation>
    <scope>NUCLEOTIDE SEQUENCE [LARGE SCALE GENOMIC DNA]</scope>
    <source>
        <strain evidence="2 3">IMCC1616</strain>
    </source>
</reference>
<dbReference type="CDD" id="cd00077">
    <property type="entry name" value="HDc"/>
    <property type="match status" value="1"/>
</dbReference>
<evidence type="ECO:0000313" key="3">
    <source>
        <dbReference type="Proteomes" id="UP001474120"/>
    </source>
</evidence>
<dbReference type="InterPro" id="IPR006674">
    <property type="entry name" value="HD_domain"/>
</dbReference>
<evidence type="ECO:0000259" key="1">
    <source>
        <dbReference type="Pfam" id="PF01966"/>
    </source>
</evidence>
<gene>
    <name evidence="2" type="ORF">AABB81_10615</name>
</gene>
<feature type="domain" description="HD" evidence="1">
    <location>
        <begin position="18"/>
        <end position="92"/>
    </location>
</feature>
<dbReference type="Pfam" id="PF01966">
    <property type="entry name" value="HD"/>
    <property type="match status" value="1"/>
</dbReference>
<comment type="caution">
    <text evidence="2">The sequence shown here is derived from an EMBL/GenBank/DDBJ whole genome shotgun (WGS) entry which is preliminary data.</text>
</comment>
<dbReference type="Proteomes" id="UP001474120">
    <property type="component" value="Unassembled WGS sequence"/>
</dbReference>
<dbReference type="EMBL" id="JBCDNA010000002">
    <property type="protein sequence ID" value="MEL4456350.1"/>
    <property type="molecule type" value="Genomic_DNA"/>
</dbReference>
<accession>A0ABU9L1P7</accession>
<dbReference type="RefSeq" id="WP_342160772.1">
    <property type="nucleotide sequence ID" value="NZ_JBCDNA010000002.1"/>
</dbReference>
<dbReference type="InterPro" id="IPR003607">
    <property type="entry name" value="HD/PDEase_dom"/>
</dbReference>
<sequence>MDALKTCDLYLKHIKISKHESQLLRLGILLHDIGFTQSTEDHELKGIEIANNLLSEFHFSKKDIDIIKQLILSTKVPQQPKTLLEKIICDIDLDYLGRDDYYKISDQLFRELKVYSGLKDRNEWNKLQVKFLEAHRYHTDFAIKNRKPKKELRIKELKGLIKT</sequence>
<organism evidence="2 3">
    <name type="scientific">Lutimonas vermicola</name>
    <dbReference type="NCBI Taxonomy" id="414288"/>
    <lineage>
        <taxon>Bacteria</taxon>
        <taxon>Pseudomonadati</taxon>
        <taxon>Bacteroidota</taxon>
        <taxon>Flavobacteriia</taxon>
        <taxon>Flavobacteriales</taxon>
        <taxon>Flavobacteriaceae</taxon>
        <taxon>Lutimonas</taxon>
    </lineage>
</organism>
<evidence type="ECO:0000313" key="2">
    <source>
        <dbReference type="EMBL" id="MEL4456350.1"/>
    </source>
</evidence>
<dbReference type="SUPFAM" id="SSF109604">
    <property type="entry name" value="HD-domain/PDEase-like"/>
    <property type="match status" value="1"/>
</dbReference>
<name>A0ABU9L1P7_9FLAO</name>